<proteinExistence type="predicted"/>
<evidence type="ECO:0000313" key="4">
    <source>
        <dbReference type="Proteomes" id="UP000623467"/>
    </source>
</evidence>
<evidence type="ECO:0000259" key="2">
    <source>
        <dbReference type="Pfam" id="PF24883"/>
    </source>
</evidence>
<dbReference type="InterPro" id="IPR056884">
    <property type="entry name" value="NPHP3-like_N"/>
</dbReference>
<keyword evidence="4" id="KW-1185">Reference proteome</keyword>
<evidence type="ECO:0000313" key="3">
    <source>
        <dbReference type="EMBL" id="KAF7367053.1"/>
    </source>
</evidence>
<name>A0A8H6YTT8_9AGAR</name>
<dbReference type="SUPFAM" id="SSF52540">
    <property type="entry name" value="P-loop containing nucleoside triphosphate hydrolases"/>
    <property type="match status" value="1"/>
</dbReference>
<reference evidence="3" key="1">
    <citation type="submission" date="2020-05" db="EMBL/GenBank/DDBJ databases">
        <title>Mycena genomes resolve the evolution of fungal bioluminescence.</title>
        <authorList>
            <person name="Tsai I.J."/>
        </authorList>
    </citation>
    <scope>NUCLEOTIDE SEQUENCE</scope>
    <source>
        <strain evidence="3">160909Yilan</strain>
    </source>
</reference>
<dbReference type="PANTHER" id="PTHR10039:SF14">
    <property type="entry name" value="NACHT DOMAIN-CONTAINING PROTEIN"/>
    <property type="match status" value="1"/>
</dbReference>
<dbReference type="PANTHER" id="PTHR10039">
    <property type="entry name" value="AMELOGENIN"/>
    <property type="match status" value="1"/>
</dbReference>
<evidence type="ECO:0000256" key="1">
    <source>
        <dbReference type="ARBA" id="ARBA00022737"/>
    </source>
</evidence>
<gene>
    <name evidence="3" type="ORF">MSAN_00964500</name>
</gene>
<dbReference type="AlphaFoldDB" id="A0A8H6YTT8"/>
<organism evidence="3 4">
    <name type="scientific">Mycena sanguinolenta</name>
    <dbReference type="NCBI Taxonomy" id="230812"/>
    <lineage>
        <taxon>Eukaryota</taxon>
        <taxon>Fungi</taxon>
        <taxon>Dikarya</taxon>
        <taxon>Basidiomycota</taxon>
        <taxon>Agaricomycotina</taxon>
        <taxon>Agaricomycetes</taxon>
        <taxon>Agaricomycetidae</taxon>
        <taxon>Agaricales</taxon>
        <taxon>Marasmiineae</taxon>
        <taxon>Mycenaceae</taxon>
        <taxon>Mycena</taxon>
    </lineage>
</organism>
<dbReference type="InterPro" id="IPR027417">
    <property type="entry name" value="P-loop_NTPase"/>
</dbReference>
<dbReference type="Proteomes" id="UP000623467">
    <property type="component" value="Unassembled WGS sequence"/>
</dbReference>
<dbReference type="OrthoDB" id="3027122at2759"/>
<protein>
    <recommendedName>
        <fullName evidence="2">Nephrocystin 3-like N-terminal domain-containing protein</fullName>
    </recommendedName>
</protein>
<feature type="domain" description="Nephrocystin 3-like N-terminal" evidence="2">
    <location>
        <begin position="240"/>
        <end position="392"/>
    </location>
</feature>
<sequence length="665" mass="73325">MAPAPLAGESCVQIQTEWANLKEAFKALHDASDLYPGLKAALGRVTSVMDSIEHVSDVNGEFVRTAENVKGFQRIFSQYESEKDISPAMCIALDAITSELELIEEAIGSKIQRGQARPILEEPDHVRDIMIAFNRFSNTIDKLQLNIDPHVSNYNLNISGGVGGAGGMSKQGTAGSGGIGHGLNVYIQGPNVHVHSPNSTVNTQSKDALESLSCIHAASIDAQDPEGCLEGTRVELLADLNTWSQDSHAPQILWLDGMAGTGKSAIARSFCHMLQRANQLGGSFFCLRGHADWSNPKYIIPTLAAHLASRDRAYRTALLSDIQGISPNANIQIQVEHLLEQPLHSAHGNRHPDLVLVIDALDELNDEGTTKDLIQRLVDIVPRLAIKLFVTSWPERHIRSHFRTETNLQHVLRLHEIENDIVKADILFYLTHRLNSIQADSSLPFTWAGPADVEVLAECAGKLFVYAFTVVEYIREQPWDRLQDLINMSVDSKGLLTTPLDNIYCHVLKESMKPDKHKPHEIDLTKQILAAVLTVWQPLSVATLSDLLTKSVWQVWGMLDRLRAVIHVPKDDDEGAISIFHASFRDFLTTPGHAPDNLLINLSVAGADLFSNCIQVMTSELHFNVSNCPTSYFPNTSHKLTIPPVAAVCVLELAISSGSRLWQFP</sequence>
<accession>A0A8H6YTT8</accession>
<dbReference type="Gene3D" id="3.40.50.300">
    <property type="entry name" value="P-loop containing nucleotide triphosphate hydrolases"/>
    <property type="match status" value="1"/>
</dbReference>
<dbReference type="Pfam" id="PF24883">
    <property type="entry name" value="NPHP3_N"/>
    <property type="match status" value="1"/>
</dbReference>
<comment type="caution">
    <text evidence="3">The sequence shown here is derived from an EMBL/GenBank/DDBJ whole genome shotgun (WGS) entry which is preliminary data.</text>
</comment>
<keyword evidence="1" id="KW-0677">Repeat</keyword>
<dbReference type="EMBL" id="JACAZH010000006">
    <property type="protein sequence ID" value="KAF7367053.1"/>
    <property type="molecule type" value="Genomic_DNA"/>
</dbReference>